<dbReference type="RefSeq" id="YP_009639666.1">
    <property type="nucleotide sequence ID" value="NC_042353.1"/>
</dbReference>
<dbReference type="Proteomes" id="UP000262103">
    <property type="component" value="Segment"/>
</dbReference>
<sequence>MIETTINFAHREPDVRVSIHTTSKRQADSIRARLEEFNADYEEKTYPNGGGSTKFLVAPEDIRSPKGIIKASR</sequence>
<dbReference type="EMBL" id="MF629150">
    <property type="protein sequence ID" value="ATU47052.1"/>
    <property type="molecule type" value="Genomic_DNA"/>
</dbReference>
<organism evidence="1 2">
    <name type="scientific">Salinibacter phage SRUTV-1</name>
    <dbReference type="NCBI Taxonomy" id="2684227"/>
    <lineage>
        <taxon>Viruses</taxon>
        <taxon>Duplodnaviria</taxon>
        <taxon>Heunggongvirae</taxon>
        <taxon>Uroviricota</taxon>
        <taxon>Caudoviricetes</taxon>
        <taxon>Kairosalinivirus</taxon>
        <taxon>Kairosalinivirus SRUTV1</taxon>
    </lineage>
</organism>
<evidence type="ECO:0000313" key="2">
    <source>
        <dbReference type="Proteomes" id="UP000262103"/>
    </source>
</evidence>
<name>A0A2D3FAL1_9CAUD</name>
<proteinExistence type="predicted"/>
<reference evidence="1 2" key="1">
    <citation type="journal article" date="2018" name="ISME J.">
        <title>Characterization of ecologically diverse viruses infecting co-occurring strains of cosmopolitan hyperhalophilic Bacteroidetes.</title>
        <authorList>
            <person name="Villamor J."/>
            <person name="Ramos-Barbero M.D."/>
            <person name="Gonzalez-Torres P."/>
            <person name="Gabaldon T."/>
            <person name="Rossello-Mora R."/>
            <person name="Meseguer I."/>
            <person name="Martinez-Garcia M."/>
            <person name="Santos F."/>
            <person name="Anton J."/>
        </authorList>
    </citation>
    <scope>NUCLEOTIDE SEQUENCE [LARGE SCALE GENOMIC DNA]</scope>
    <source>
        <strain evidence="1">SRUTV-1</strain>
    </source>
</reference>
<dbReference type="GeneID" id="40236464"/>
<keyword evidence="2" id="KW-1185">Reference proteome</keyword>
<dbReference type="KEGG" id="vg:40236464"/>
<protein>
    <submittedName>
        <fullName evidence="1">Uncharacterized protein</fullName>
    </submittedName>
</protein>
<evidence type="ECO:0000313" key="1">
    <source>
        <dbReference type="EMBL" id="ATU47052.1"/>
    </source>
</evidence>
<accession>A0A2D3FAL1</accession>